<evidence type="ECO:0000256" key="2">
    <source>
        <dbReference type="SAM" id="Phobius"/>
    </source>
</evidence>
<dbReference type="InterPro" id="IPR021816">
    <property type="entry name" value="DOCK_C/D_N"/>
</dbReference>
<feature type="region of interest" description="Disordered" evidence="1">
    <location>
        <begin position="299"/>
        <end position="320"/>
    </location>
</feature>
<evidence type="ECO:0000313" key="4">
    <source>
        <dbReference type="EMBL" id="TSZ68952.1"/>
    </source>
</evidence>
<evidence type="ECO:0000313" key="5">
    <source>
        <dbReference type="Proteomes" id="UP000319801"/>
    </source>
</evidence>
<keyword evidence="2" id="KW-0812">Transmembrane</keyword>
<dbReference type="Pfam" id="PF11878">
    <property type="entry name" value="DOCK_C-D_N"/>
    <property type="match status" value="1"/>
</dbReference>
<dbReference type="AlphaFoldDB" id="A0A556V8J5"/>
<dbReference type="OrthoDB" id="5820527at2759"/>
<name>A0A556V8J5_BAGYA</name>
<keyword evidence="2" id="KW-0472">Membrane</keyword>
<feature type="domain" description="Dedicator of cytokinesis C/D N-terminal" evidence="3">
    <location>
        <begin position="188"/>
        <end position="296"/>
    </location>
</feature>
<keyword evidence="2" id="KW-1133">Transmembrane helix</keyword>
<evidence type="ECO:0000256" key="1">
    <source>
        <dbReference type="SAM" id="MobiDB-lite"/>
    </source>
</evidence>
<protein>
    <submittedName>
        <fullName evidence="4">Dedicator of cytokinesis protein 6</fullName>
    </submittedName>
</protein>
<dbReference type="GO" id="GO:0005085">
    <property type="term" value="F:guanyl-nucleotide exchange factor activity"/>
    <property type="evidence" value="ECO:0007669"/>
    <property type="project" value="InterPro"/>
</dbReference>
<organism evidence="4 5">
    <name type="scientific">Bagarius yarrelli</name>
    <name type="common">Goonch</name>
    <name type="synonym">Bagrus yarrelli</name>
    <dbReference type="NCBI Taxonomy" id="175774"/>
    <lineage>
        <taxon>Eukaryota</taxon>
        <taxon>Metazoa</taxon>
        <taxon>Chordata</taxon>
        <taxon>Craniata</taxon>
        <taxon>Vertebrata</taxon>
        <taxon>Euteleostomi</taxon>
        <taxon>Actinopterygii</taxon>
        <taxon>Neopterygii</taxon>
        <taxon>Teleostei</taxon>
        <taxon>Ostariophysi</taxon>
        <taxon>Siluriformes</taxon>
        <taxon>Sisoridae</taxon>
        <taxon>Sisorinae</taxon>
        <taxon>Bagarius</taxon>
    </lineage>
</organism>
<reference evidence="4 5" key="1">
    <citation type="journal article" date="2019" name="Genome Biol. Evol.">
        <title>Whole-Genome Sequencing of the Giant Devil Catfish, Bagarius yarrelli.</title>
        <authorList>
            <person name="Jiang W."/>
            <person name="Lv Y."/>
            <person name="Cheng L."/>
            <person name="Yang K."/>
            <person name="Chao B."/>
            <person name="Wang X."/>
            <person name="Li Y."/>
            <person name="Pan X."/>
            <person name="You X."/>
            <person name="Zhang Y."/>
            <person name="Yang J."/>
            <person name="Li J."/>
            <person name="Zhang X."/>
            <person name="Liu S."/>
            <person name="Sun C."/>
            <person name="Yang J."/>
            <person name="Shi Q."/>
        </authorList>
    </citation>
    <scope>NUCLEOTIDE SEQUENCE [LARGE SCALE GENOMIC DNA]</scope>
    <source>
        <strain evidence="4">JWS20170419001</strain>
        <tissue evidence="4">Muscle</tissue>
    </source>
</reference>
<dbReference type="PANTHER" id="PTHR23317:SF65">
    <property type="entry name" value="DEDICATOR OF CYTOKINESIS PROTEIN 6"/>
    <property type="match status" value="1"/>
</dbReference>
<proteinExistence type="predicted"/>
<feature type="compositionally biased region" description="Basic and acidic residues" evidence="1">
    <location>
        <begin position="349"/>
        <end position="359"/>
    </location>
</feature>
<accession>A0A556V8J5</accession>
<dbReference type="GO" id="GO:0007264">
    <property type="term" value="P:small GTPase-mediated signal transduction"/>
    <property type="evidence" value="ECO:0007669"/>
    <property type="project" value="InterPro"/>
</dbReference>
<sequence length="379" mass="43739">MATLPGERRAFAHKINRSVRVLCSYRANRLTRRYFPDEAVPQLASPKPRQLEQAFVYGSQKCDSAGLIIELKRTDCLLFRACVEEQEYEINIGSHNMRVKSVFRLDRTVADLSDCDLEHHSCFEKLRVYTFHTAEERLLGVWFIFIFYLFTAGGGVYFVAIYNEQHAYGEDECGKRECESLAALPLTEVVEPLDFEEYVSSHAPLAEPGPLRQLLDFPTDDLELILQERECRTLEPALPEEDTLDPRVRDALAVYTDDWLIIQRKYQCYSTVQSSHNSERQRERRKVWFKQTFELDEAAASDRSDEQDDLKRRSLSLDDTPRGSWASSIFDLKNSSADALLPSLLERTATEDIDQRNTENRQQGRHPDLLGLYPAPDEV</sequence>
<dbReference type="PANTHER" id="PTHR23317">
    <property type="entry name" value="DEDICATOR OF CYTOKINESIS DOCK"/>
    <property type="match status" value="1"/>
</dbReference>
<dbReference type="InterPro" id="IPR026791">
    <property type="entry name" value="DOCK"/>
</dbReference>
<dbReference type="GO" id="GO:0005829">
    <property type="term" value="C:cytosol"/>
    <property type="evidence" value="ECO:0007669"/>
    <property type="project" value="TreeGrafter"/>
</dbReference>
<comment type="caution">
    <text evidence="4">The sequence shown here is derived from an EMBL/GenBank/DDBJ whole genome shotgun (WGS) entry which is preliminary data.</text>
</comment>
<keyword evidence="5" id="KW-1185">Reference proteome</keyword>
<dbReference type="Proteomes" id="UP000319801">
    <property type="component" value="Unassembled WGS sequence"/>
</dbReference>
<feature type="region of interest" description="Disordered" evidence="1">
    <location>
        <begin position="349"/>
        <end position="379"/>
    </location>
</feature>
<evidence type="ECO:0000259" key="3">
    <source>
        <dbReference type="Pfam" id="PF11878"/>
    </source>
</evidence>
<gene>
    <name evidence="4" type="ORF">Baya_14221</name>
</gene>
<dbReference type="EMBL" id="VCAZ01000156">
    <property type="protein sequence ID" value="TSZ68952.1"/>
    <property type="molecule type" value="Genomic_DNA"/>
</dbReference>
<feature type="compositionally biased region" description="Basic and acidic residues" evidence="1">
    <location>
        <begin position="300"/>
        <end position="320"/>
    </location>
</feature>
<feature type="transmembrane region" description="Helical" evidence="2">
    <location>
        <begin position="139"/>
        <end position="162"/>
    </location>
</feature>